<dbReference type="NCBIfam" id="TIGR03592">
    <property type="entry name" value="yidC_oxa1_cterm"/>
    <property type="match status" value="1"/>
</dbReference>
<evidence type="ECO:0000256" key="17">
    <source>
        <dbReference type="SAM" id="Phobius"/>
    </source>
</evidence>
<evidence type="ECO:0000256" key="4">
    <source>
        <dbReference type="ARBA" id="ARBA00022448"/>
    </source>
</evidence>
<evidence type="ECO:0000256" key="12">
    <source>
        <dbReference type="ARBA" id="ARBA00026028"/>
    </source>
</evidence>
<evidence type="ECO:0000313" key="20">
    <source>
        <dbReference type="Proteomes" id="UP000664781"/>
    </source>
</evidence>
<dbReference type="Proteomes" id="UP000664781">
    <property type="component" value="Unassembled WGS sequence"/>
</dbReference>
<evidence type="ECO:0000256" key="3">
    <source>
        <dbReference type="ARBA" id="ARBA00015325"/>
    </source>
</evidence>
<keyword evidence="9 17" id="KW-0472">Membrane</keyword>
<keyword evidence="6 16" id="KW-0812">Transmembrane</keyword>
<comment type="subunit">
    <text evidence="12">Interacts with the Sec translocase complex via SecD. Specifically interacts with transmembrane segments of nascent integral membrane proteins during membrane integration.</text>
</comment>
<comment type="function">
    <text evidence="11">Required for the insertion and/or proper folding and/or complex formation of integral membrane proteins into the membrane. Involved in integration of membrane proteins that insert both dependently and independently of the Sec translocase complex, as well as at least some lipoproteins. Aids folding of multispanning membrane proteins.</text>
</comment>
<dbReference type="PANTHER" id="PTHR12428:SF65">
    <property type="entry name" value="CYTOCHROME C OXIDASE ASSEMBLY PROTEIN COX18, MITOCHONDRIAL"/>
    <property type="match status" value="1"/>
</dbReference>
<proteinExistence type="inferred from homology"/>
<comment type="similarity">
    <text evidence="2">Belongs to the OXA1/ALB3/YidC family. Type 1 subfamily.</text>
</comment>
<keyword evidence="20" id="KW-1185">Reference proteome</keyword>
<dbReference type="GO" id="GO:0015031">
    <property type="term" value="P:protein transport"/>
    <property type="evidence" value="ECO:0007669"/>
    <property type="project" value="UniProtKB-KW"/>
</dbReference>
<evidence type="ECO:0000256" key="9">
    <source>
        <dbReference type="ARBA" id="ARBA00023136"/>
    </source>
</evidence>
<dbReference type="Pfam" id="PF02096">
    <property type="entry name" value="60KD_IMP"/>
    <property type="match status" value="1"/>
</dbReference>
<feature type="transmembrane region" description="Helical" evidence="17">
    <location>
        <begin position="204"/>
        <end position="225"/>
    </location>
</feature>
<dbReference type="InterPro" id="IPR028055">
    <property type="entry name" value="YidC/Oxa/ALB_C"/>
</dbReference>
<evidence type="ECO:0000313" key="19">
    <source>
        <dbReference type="EMBL" id="MBO0651575.1"/>
    </source>
</evidence>
<evidence type="ECO:0000256" key="10">
    <source>
        <dbReference type="ARBA" id="ARBA00023186"/>
    </source>
</evidence>
<evidence type="ECO:0000256" key="11">
    <source>
        <dbReference type="ARBA" id="ARBA00025034"/>
    </source>
</evidence>
<dbReference type="PANTHER" id="PTHR12428">
    <property type="entry name" value="OXA1"/>
    <property type="match status" value="1"/>
</dbReference>
<evidence type="ECO:0000256" key="1">
    <source>
        <dbReference type="ARBA" id="ARBA00004651"/>
    </source>
</evidence>
<keyword evidence="10" id="KW-0143">Chaperone</keyword>
<keyword evidence="7" id="KW-0653">Protein transport</keyword>
<feature type="transmembrane region" description="Helical" evidence="17">
    <location>
        <begin position="97"/>
        <end position="117"/>
    </location>
</feature>
<gene>
    <name evidence="19" type="ORF">J1792_01770</name>
</gene>
<evidence type="ECO:0000256" key="7">
    <source>
        <dbReference type="ARBA" id="ARBA00022927"/>
    </source>
</evidence>
<evidence type="ECO:0000256" key="5">
    <source>
        <dbReference type="ARBA" id="ARBA00022475"/>
    </source>
</evidence>
<evidence type="ECO:0000256" key="13">
    <source>
        <dbReference type="ARBA" id="ARBA00031538"/>
    </source>
</evidence>
<dbReference type="InterPro" id="IPR001708">
    <property type="entry name" value="YidC/ALB3/OXA1/COX18"/>
</dbReference>
<dbReference type="GO" id="GO:0051205">
    <property type="term" value="P:protein insertion into membrane"/>
    <property type="evidence" value="ECO:0007669"/>
    <property type="project" value="TreeGrafter"/>
</dbReference>
<dbReference type="GO" id="GO:0005886">
    <property type="term" value="C:plasma membrane"/>
    <property type="evidence" value="ECO:0007669"/>
    <property type="project" value="UniProtKB-SubCell"/>
</dbReference>
<accession>A0A939FGR0</accession>
<evidence type="ECO:0000256" key="2">
    <source>
        <dbReference type="ARBA" id="ARBA00010527"/>
    </source>
</evidence>
<dbReference type="GO" id="GO:0032977">
    <property type="term" value="F:membrane insertase activity"/>
    <property type="evidence" value="ECO:0007669"/>
    <property type="project" value="InterPro"/>
</dbReference>
<comment type="subcellular location">
    <subcellularLocation>
        <location evidence="1">Cell membrane</location>
        <topology evidence="1">Multi-pass membrane protein</topology>
    </subcellularLocation>
    <subcellularLocation>
        <location evidence="16">Membrane</location>
        <topology evidence="16">Multi-pass membrane protein</topology>
    </subcellularLocation>
</comment>
<evidence type="ECO:0000256" key="15">
    <source>
        <dbReference type="ARBA" id="ARBA00033342"/>
    </source>
</evidence>
<dbReference type="RefSeq" id="WP_086575070.1">
    <property type="nucleotide sequence ID" value="NZ_JBIRWF010000001.1"/>
</dbReference>
<dbReference type="AlphaFoldDB" id="A0A939FGR0"/>
<feature type="domain" description="Membrane insertase YidC/Oxa/ALB C-terminal" evidence="18">
    <location>
        <begin position="34"/>
        <end position="238"/>
    </location>
</feature>
<evidence type="ECO:0000256" key="16">
    <source>
        <dbReference type="RuleBase" id="RU003945"/>
    </source>
</evidence>
<keyword evidence="8 17" id="KW-1133">Transmembrane helix</keyword>
<keyword evidence="4" id="KW-0813">Transport</keyword>
<evidence type="ECO:0000259" key="18">
    <source>
        <dbReference type="Pfam" id="PF02096"/>
    </source>
</evidence>
<evidence type="ECO:0000256" key="8">
    <source>
        <dbReference type="ARBA" id="ARBA00022989"/>
    </source>
</evidence>
<reference evidence="19" key="1">
    <citation type="submission" date="2021-03" db="EMBL/GenBank/DDBJ databases">
        <title>Streptomyces strains.</title>
        <authorList>
            <person name="Lund M.B."/>
            <person name="Toerring T."/>
        </authorList>
    </citation>
    <scope>NUCLEOTIDE SEQUENCE</scope>
    <source>
        <strain evidence="19">JCM 4242</strain>
    </source>
</reference>
<feature type="transmembrane region" description="Helical" evidence="17">
    <location>
        <begin position="154"/>
        <end position="173"/>
    </location>
</feature>
<comment type="caution">
    <text evidence="19">The sequence shown here is derived from an EMBL/GenBank/DDBJ whole genome shotgun (WGS) entry which is preliminary data.</text>
</comment>
<sequence length="257" mass="27009">MSVFSPLFTSLGSLLTHLADALDPLLGASATAGAIVVFTACVRLALHPLTRSAARGERARAELAPRLAELRRKYGKKPERLKEEAAKLYAETGTSPLAGCLPMLVQLPVFYVMYHLFSTGDGGGDLLKHKLLAAPLGGRWADALDEGGPLGAQGLVYAALFALMAVVATWTYLRNRKTAAALPAAAGADAPAPGVATMVKLMPLLSFGTLVTAAVVPLAAGLYLVTTTTWTAVERAYLQPLRTPAGREKQEERASAT</sequence>
<evidence type="ECO:0000256" key="14">
    <source>
        <dbReference type="ARBA" id="ARBA00033245"/>
    </source>
</evidence>
<protein>
    <recommendedName>
        <fullName evidence="3">Membrane protein insertase YidC</fullName>
    </recommendedName>
    <alternativeName>
        <fullName evidence="15">Foldase YidC</fullName>
    </alternativeName>
    <alternativeName>
        <fullName evidence="14">Membrane integrase YidC</fullName>
    </alternativeName>
    <alternativeName>
        <fullName evidence="13">Membrane protein YidC</fullName>
    </alternativeName>
</protein>
<dbReference type="EMBL" id="JAFMOF010000001">
    <property type="protein sequence ID" value="MBO0651575.1"/>
    <property type="molecule type" value="Genomic_DNA"/>
</dbReference>
<organism evidence="19 20">
    <name type="scientific">Streptomyces triculaminicus</name>
    <dbReference type="NCBI Taxonomy" id="2816232"/>
    <lineage>
        <taxon>Bacteria</taxon>
        <taxon>Bacillati</taxon>
        <taxon>Actinomycetota</taxon>
        <taxon>Actinomycetes</taxon>
        <taxon>Kitasatosporales</taxon>
        <taxon>Streptomycetaceae</taxon>
        <taxon>Streptomyces</taxon>
    </lineage>
</organism>
<feature type="transmembrane region" description="Helical" evidence="17">
    <location>
        <begin position="31"/>
        <end position="50"/>
    </location>
</feature>
<evidence type="ECO:0000256" key="6">
    <source>
        <dbReference type="ARBA" id="ARBA00022692"/>
    </source>
</evidence>
<name>A0A939FGR0_9ACTN</name>
<dbReference type="InterPro" id="IPR047196">
    <property type="entry name" value="YidC_ALB_C"/>
</dbReference>
<dbReference type="CDD" id="cd20070">
    <property type="entry name" value="5TM_YidC_Alb3"/>
    <property type="match status" value="1"/>
</dbReference>
<keyword evidence="5" id="KW-1003">Cell membrane</keyword>